<evidence type="ECO:0000313" key="7">
    <source>
        <dbReference type="Proteomes" id="UP000618382"/>
    </source>
</evidence>
<keyword evidence="2" id="KW-1133">Transmembrane helix</keyword>
<keyword evidence="2" id="KW-0812">Transmembrane</keyword>
<feature type="domain" description="DUF4190" evidence="3">
    <location>
        <begin position="60"/>
        <end position="112"/>
    </location>
</feature>
<feature type="transmembrane region" description="Helical" evidence="2">
    <location>
        <begin position="96"/>
        <end position="120"/>
    </location>
</feature>
<accession>A0A7Y9FGZ3</accession>
<evidence type="ECO:0000313" key="5">
    <source>
        <dbReference type="EMBL" id="NYD87059.1"/>
    </source>
</evidence>
<dbReference type="AlphaFoldDB" id="A0A7Y9FGZ3"/>
<dbReference type="EMBL" id="JACCBK010000001">
    <property type="protein sequence ID" value="NYD87059.1"/>
    <property type="molecule type" value="Genomic_DNA"/>
</dbReference>
<evidence type="ECO:0000259" key="3">
    <source>
        <dbReference type="Pfam" id="PF13828"/>
    </source>
</evidence>
<organism evidence="5 6">
    <name type="scientific">Cellulomonas oligotrophica</name>
    <dbReference type="NCBI Taxonomy" id="931536"/>
    <lineage>
        <taxon>Bacteria</taxon>
        <taxon>Bacillati</taxon>
        <taxon>Actinomycetota</taxon>
        <taxon>Actinomycetes</taxon>
        <taxon>Micrococcales</taxon>
        <taxon>Cellulomonadaceae</taxon>
        <taxon>Cellulomonas</taxon>
    </lineage>
</organism>
<dbReference type="RefSeq" id="WP_140459526.1">
    <property type="nucleotide sequence ID" value="NZ_BAABFI010000008.1"/>
</dbReference>
<dbReference type="Pfam" id="PF13828">
    <property type="entry name" value="DUF4190"/>
    <property type="match status" value="1"/>
</dbReference>
<keyword evidence="7" id="KW-1185">Reference proteome</keyword>
<dbReference type="Proteomes" id="UP000577956">
    <property type="component" value="Unassembled WGS sequence"/>
</dbReference>
<protein>
    <recommendedName>
        <fullName evidence="3">DUF4190 domain-containing protein</fullName>
    </recommendedName>
</protein>
<evidence type="ECO:0000313" key="4">
    <source>
        <dbReference type="EMBL" id="GIG32155.1"/>
    </source>
</evidence>
<feature type="region of interest" description="Disordered" evidence="1">
    <location>
        <begin position="1"/>
        <end position="38"/>
    </location>
</feature>
<dbReference type="InterPro" id="IPR025241">
    <property type="entry name" value="DUF4190"/>
</dbReference>
<sequence length="253" mass="25397">MSPSEDPTAPPPPGGPAPRAPEPVSASGWDTGAPALDDPYAAVHRAPGWQPPAPPHEPTAIAALVTGLLALGPAALALGVAGLVRTRRAGTRGRGMAVAGVALGAFWTLALVGVGVAVALTVAQQRPLAADVDAPRDAHVQQLVTGSCLAELPADGPVERVRVVPCAEPHAAQVVSTFQFSPAAVWGGQDAADSRVAQGCTLTDDERAAGVTLVTWAPTEAGWRRGDRTGLCLAVPPAPVTGSFTDGTATPAP</sequence>
<feature type="transmembrane region" description="Helical" evidence="2">
    <location>
        <begin position="60"/>
        <end position="84"/>
    </location>
</feature>
<dbReference type="Proteomes" id="UP000618382">
    <property type="component" value="Unassembled WGS sequence"/>
</dbReference>
<proteinExistence type="predicted"/>
<name>A0A7Y9FGZ3_9CELL</name>
<evidence type="ECO:0000313" key="6">
    <source>
        <dbReference type="Proteomes" id="UP000577956"/>
    </source>
</evidence>
<feature type="compositionally biased region" description="Pro residues" evidence="1">
    <location>
        <begin position="8"/>
        <end position="21"/>
    </location>
</feature>
<reference evidence="5 6" key="1">
    <citation type="submission" date="2020-07" db="EMBL/GenBank/DDBJ databases">
        <title>Sequencing the genomes of 1000 actinobacteria strains.</title>
        <authorList>
            <person name="Klenk H.-P."/>
        </authorList>
    </citation>
    <scope>NUCLEOTIDE SEQUENCE [LARGE SCALE GENOMIC DNA]</scope>
    <source>
        <strain evidence="5 6">DSM 24482</strain>
    </source>
</reference>
<evidence type="ECO:0000256" key="1">
    <source>
        <dbReference type="SAM" id="MobiDB-lite"/>
    </source>
</evidence>
<comment type="caution">
    <text evidence="5">The sequence shown here is derived from an EMBL/GenBank/DDBJ whole genome shotgun (WGS) entry which is preliminary data.</text>
</comment>
<evidence type="ECO:0000256" key="2">
    <source>
        <dbReference type="SAM" id="Phobius"/>
    </source>
</evidence>
<keyword evidence="2" id="KW-0472">Membrane</keyword>
<dbReference type="EMBL" id="BONN01000003">
    <property type="protein sequence ID" value="GIG32155.1"/>
    <property type="molecule type" value="Genomic_DNA"/>
</dbReference>
<gene>
    <name evidence="5" type="ORF">BKA21_002608</name>
    <name evidence="4" type="ORF">Col01nite_13140</name>
</gene>
<reference evidence="4 7" key="2">
    <citation type="submission" date="2021-01" db="EMBL/GenBank/DDBJ databases">
        <title>Whole genome shotgun sequence of Cellulomonas oligotrophica NBRC 109435.</title>
        <authorList>
            <person name="Komaki H."/>
            <person name="Tamura T."/>
        </authorList>
    </citation>
    <scope>NUCLEOTIDE SEQUENCE [LARGE SCALE GENOMIC DNA]</scope>
    <source>
        <strain evidence="4 7">NBRC 109435</strain>
    </source>
</reference>